<evidence type="ECO:0000259" key="1">
    <source>
        <dbReference type="PROSITE" id="PS51725"/>
    </source>
</evidence>
<keyword evidence="2" id="KW-0560">Oxidoreductase</keyword>
<evidence type="ECO:0000313" key="3">
    <source>
        <dbReference type="Proteomes" id="UP000323454"/>
    </source>
</evidence>
<dbReference type="SUPFAM" id="SSF54909">
    <property type="entry name" value="Dimeric alpha+beta barrel"/>
    <property type="match status" value="1"/>
</dbReference>
<dbReference type="Pfam" id="PF03992">
    <property type="entry name" value="ABM"/>
    <property type="match status" value="1"/>
</dbReference>
<dbReference type="Gene3D" id="3.30.70.100">
    <property type="match status" value="1"/>
</dbReference>
<keyword evidence="3" id="KW-1185">Reference proteome</keyword>
<dbReference type="InterPro" id="IPR011008">
    <property type="entry name" value="Dimeric_a/b-barrel"/>
</dbReference>
<dbReference type="PANTHER" id="PTHR33336:SF3">
    <property type="entry name" value="ABM DOMAIN-CONTAINING PROTEIN"/>
    <property type="match status" value="1"/>
</dbReference>
<organism evidence="2 3">
    <name type="scientific">Solihabitans fulvus</name>
    <dbReference type="NCBI Taxonomy" id="1892852"/>
    <lineage>
        <taxon>Bacteria</taxon>
        <taxon>Bacillati</taxon>
        <taxon>Actinomycetota</taxon>
        <taxon>Actinomycetes</taxon>
        <taxon>Pseudonocardiales</taxon>
        <taxon>Pseudonocardiaceae</taxon>
        <taxon>Solihabitans</taxon>
    </lineage>
</organism>
<accession>A0A5B2XT26</accession>
<evidence type="ECO:0000313" key="2">
    <source>
        <dbReference type="EMBL" id="KAA2266029.1"/>
    </source>
</evidence>
<reference evidence="2 3" key="2">
    <citation type="submission" date="2019-09" db="EMBL/GenBank/DDBJ databases">
        <authorList>
            <person name="Jin C."/>
        </authorList>
    </citation>
    <scope>NUCLEOTIDE SEQUENCE [LARGE SCALE GENOMIC DNA]</scope>
    <source>
        <strain evidence="2 3">AN110305</strain>
    </source>
</reference>
<sequence length="101" mass="11446">MTFFVIAEFLAAPGQHDRLRTALEALIEPTLDEPGCLSFRAYADPNDPASMVVVERWENRQAFDEHLTTPHLRHAQRVLDRILARPLTLRTLVEASPESVP</sequence>
<dbReference type="InterPro" id="IPR050744">
    <property type="entry name" value="AI-2_Isomerase_LsrG"/>
</dbReference>
<dbReference type="RefSeq" id="WP_149847766.1">
    <property type="nucleotide sequence ID" value="NZ_VUOB01000003.1"/>
</dbReference>
<gene>
    <name evidence="2" type="ORF">F0L68_02570</name>
</gene>
<reference evidence="2 3" key="1">
    <citation type="submission" date="2019-09" db="EMBL/GenBank/DDBJ databases">
        <title>Goodfellowia gen. nov., a new genus of the Pseudonocardineae related to Actinoalloteichus, containing Goodfellowia coeruleoviolacea gen. nov., comb. nov. gen. nov., comb. nov.</title>
        <authorList>
            <person name="Labeda D."/>
        </authorList>
    </citation>
    <scope>NUCLEOTIDE SEQUENCE [LARGE SCALE GENOMIC DNA]</scope>
    <source>
        <strain evidence="2 3">AN110305</strain>
    </source>
</reference>
<protein>
    <submittedName>
        <fullName evidence="2">Antibiotic biosynthesis monooxygenase</fullName>
    </submittedName>
</protein>
<dbReference type="AlphaFoldDB" id="A0A5B2XT26"/>
<dbReference type="OrthoDB" id="5244470at2"/>
<feature type="domain" description="ABM" evidence="1">
    <location>
        <begin position="3"/>
        <end position="93"/>
    </location>
</feature>
<comment type="caution">
    <text evidence="2">The sequence shown here is derived from an EMBL/GenBank/DDBJ whole genome shotgun (WGS) entry which is preliminary data.</text>
</comment>
<name>A0A5B2XT26_9PSEU</name>
<keyword evidence="2" id="KW-0503">Monooxygenase</keyword>
<proteinExistence type="predicted"/>
<dbReference type="PANTHER" id="PTHR33336">
    <property type="entry name" value="QUINOL MONOOXYGENASE YGIN-RELATED"/>
    <property type="match status" value="1"/>
</dbReference>
<dbReference type="Proteomes" id="UP000323454">
    <property type="component" value="Unassembled WGS sequence"/>
</dbReference>
<dbReference type="InterPro" id="IPR007138">
    <property type="entry name" value="ABM_dom"/>
</dbReference>
<dbReference type="GO" id="GO:0004497">
    <property type="term" value="F:monooxygenase activity"/>
    <property type="evidence" value="ECO:0007669"/>
    <property type="project" value="UniProtKB-KW"/>
</dbReference>
<dbReference type="PROSITE" id="PS51725">
    <property type="entry name" value="ABM"/>
    <property type="match status" value="1"/>
</dbReference>
<dbReference type="EMBL" id="VUOB01000003">
    <property type="protein sequence ID" value="KAA2266029.1"/>
    <property type="molecule type" value="Genomic_DNA"/>
</dbReference>